<dbReference type="EMBL" id="FOUB01000066">
    <property type="protein sequence ID" value="SFM89266.1"/>
    <property type="molecule type" value="Genomic_DNA"/>
</dbReference>
<dbReference type="RefSeq" id="WP_143083500.1">
    <property type="nucleotide sequence ID" value="NZ_FOUB01000066.1"/>
</dbReference>
<evidence type="ECO:0008006" key="3">
    <source>
        <dbReference type="Google" id="ProtNLM"/>
    </source>
</evidence>
<keyword evidence="2" id="KW-1185">Reference proteome</keyword>
<accession>A0A1I4UJX9</accession>
<reference evidence="2" key="1">
    <citation type="submission" date="2016-10" db="EMBL/GenBank/DDBJ databases">
        <authorList>
            <person name="Varghese N."/>
            <person name="Submissions S."/>
        </authorList>
    </citation>
    <scope>NUCLEOTIDE SEQUENCE [LARGE SCALE GENOMIC DNA]</scope>
    <source>
        <strain evidence="2">Nm44</strain>
    </source>
</reference>
<evidence type="ECO:0000313" key="2">
    <source>
        <dbReference type="Proteomes" id="UP000183287"/>
    </source>
</evidence>
<dbReference type="OrthoDB" id="8454366at2"/>
<gene>
    <name evidence="1" type="ORF">SAMN05421863_10668</name>
</gene>
<organism evidence="1 2">
    <name type="scientific">Nitrosomonas communis</name>
    <dbReference type="NCBI Taxonomy" id="44574"/>
    <lineage>
        <taxon>Bacteria</taxon>
        <taxon>Pseudomonadati</taxon>
        <taxon>Pseudomonadota</taxon>
        <taxon>Betaproteobacteria</taxon>
        <taxon>Nitrosomonadales</taxon>
        <taxon>Nitrosomonadaceae</taxon>
        <taxon>Nitrosomonas</taxon>
    </lineage>
</organism>
<sequence length="203" mass="23041">MKTQFIAMPMFKADEPGKATESVTVPHVLLVIGIHREELDFGKEVSAMINAEDVAVLTVPEVISGRRLRADQLLQYEHLHQRLYTQLLSHVTEQYMALIDLHTGEDQNGPKADFFCADQALREQLEKRIHGDANLLDQRVRLIPLDTPGLLHVVTVIPEAIWNNSDFRYIGLEIYLPETKAGRIAACHLTNYLIDIIADCFRD</sequence>
<proteinExistence type="predicted"/>
<dbReference type="Proteomes" id="UP000183287">
    <property type="component" value="Unassembled WGS sequence"/>
</dbReference>
<dbReference type="AlphaFoldDB" id="A0A1I4UJX9"/>
<name>A0A1I4UJX9_9PROT</name>
<evidence type="ECO:0000313" key="1">
    <source>
        <dbReference type="EMBL" id="SFM89266.1"/>
    </source>
</evidence>
<protein>
    <recommendedName>
        <fullName evidence="3">N-formylglutamate amidohydrolase</fullName>
    </recommendedName>
</protein>